<protein>
    <submittedName>
        <fullName evidence="3">T9SS type A sorting domain-containing protein</fullName>
    </submittedName>
</protein>
<feature type="signal peptide" evidence="1">
    <location>
        <begin position="1"/>
        <end position="20"/>
    </location>
</feature>
<gene>
    <name evidence="3" type="ORF">KEM10_19000</name>
</gene>
<name>A0ABS5K110_9BACT</name>
<evidence type="ECO:0000313" key="4">
    <source>
        <dbReference type="Proteomes" id="UP000708576"/>
    </source>
</evidence>
<keyword evidence="4" id="KW-1185">Reference proteome</keyword>
<comment type="caution">
    <text evidence="3">The sequence shown here is derived from an EMBL/GenBank/DDBJ whole genome shotgun (WGS) entry which is preliminary data.</text>
</comment>
<feature type="domain" description="Secretion system C-terminal sorting" evidence="2">
    <location>
        <begin position="580"/>
        <end position="644"/>
    </location>
</feature>
<dbReference type="RefSeq" id="WP_212218107.1">
    <property type="nucleotide sequence ID" value="NZ_JAGUCO010000022.1"/>
</dbReference>
<proteinExistence type="predicted"/>
<sequence>MNKLLFFLFTFAFGLQSVWAQGPVLPTQNTDLVHTFNGTVKEVKAFDAGIIYIIDDATNDIIEYSLNGTDFSESERLEYGTASNLSSWAGSSRAFYYGESDDNLLGVELRVNNSGSSSLLLSSGHGDHPGLTNVIRNQVNNQDVFFYIGRGSVNPIYGEEAFVYETDGTDGGTWNINSGGSGYKPVMLNGLHKDGIFKSYEMDGAVYFAATVSGIGFPNGLFKIEVDPVRGSEIVNVLDPQAMGNTWADVYINDKGYYVKDEVLLGENPLSGAINFYPVENVNNVSTLSGGHFWEEELIEFGNKVFTIVDPFNAGSDKLLIRKVGYINLDDNTVHAIDVTLPTTDDEAANLLISEDKLYFTAYSLEYVQGIYAISANDNNPEPVLIKEFTDSEFRGMTAVEGGIAFAYWNEADNMGVVEVTQGYAESGYMLFRGPDNGFYTWGKVTNLLSNGNELFVFEETGNGSEMNIFKHNVAEDGEFKLSTVNFTIEDSETTNTIANATLTLETNLDAFEFQTDENGQTIAEQIPATWYNYTLSAEGYHTKTGSLFLMQGASEETLVLEADEATNIPDFETVETTAYPNPTDGLINIQSDKAIVKAQVYNVAGSMLLTELGNDIQTLELSRLSNGVYILVLTNESGVTQTIKITKN</sequence>
<organism evidence="3 4">
    <name type="scientific">Carboxylicivirga linearis</name>
    <dbReference type="NCBI Taxonomy" id="1628157"/>
    <lineage>
        <taxon>Bacteria</taxon>
        <taxon>Pseudomonadati</taxon>
        <taxon>Bacteroidota</taxon>
        <taxon>Bacteroidia</taxon>
        <taxon>Marinilabiliales</taxon>
        <taxon>Marinilabiliaceae</taxon>
        <taxon>Carboxylicivirga</taxon>
    </lineage>
</organism>
<accession>A0ABS5K110</accession>
<dbReference type="EMBL" id="JAGUCO010000022">
    <property type="protein sequence ID" value="MBS2100381.1"/>
    <property type="molecule type" value="Genomic_DNA"/>
</dbReference>
<evidence type="ECO:0000256" key="1">
    <source>
        <dbReference type="SAM" id="SignalP"/>
    </source>
</evidence>
<reference evidence="3 4" key="1">
    <citation type="journal article" date="2015" name="Int. J. Syst. Evol. Microbiol.">
        <title>Carboxylicivirga linearis sp. nov., isolated from a sea cucumber culture pond.</title>
        <authorList>
            <person name="Wang F.Q."/>
            <person name="Zhou Y.X."/>
            <person name="Lin X.Z."/>
            <person name="Chen G.J."/>
            <person name="Du Z.J."/>
        </authorList>
    </citation>
    <scope>NUCLEOTIDE SEQUENCE [LARGE SCALE GENOMIC DNA]</scope>
    <source>
        <strain evidence="3 4">FB218</strain>
    </source>
</reference>
<feature type="chain" id="PRO_5045875535" evidence="1">
    <location>
        <begin position="21"/>
        <end position="649"/>
    </location>
</feature>
<dbReference type="NCBIfam" id="TIGR04183">
    <property type="entry name" value="Por_Secre_tail"/>
    <property type="match status" value="1"/>
</dbReference>
<keyword evidence="1" id="KW-0732">Signal</keyword>
<dbReference type="InterPro" id="IPR026444">
    <property type="entry name" value="Secre_tail"/>
</dbReference>
<dbReference type="Pfam" id="PF18962">
    <property type="entry name" value="Por_Secre_tail"/>
    <property type="match status" value="1"/>
</dbReference>
<evidence type="ECO:0000313" key="3">
    <source>
        <dbReference type="EMBL" id="MBS2100381.1"/>
    </source>
</evidence>
<evidence type="ECO:0000259" key="2">
    <source>
        <dbReference type="Pfam" id="PF18962"/>
    </source>
</evidence>
<dbReference type="Gene3D" id="2.60.40.1120">
    <property type="entry name" value="Carboxypeptidase-like, regulatory domain"/>
    <property type="match status" value="1"/>
</dbReference>
<dbReference type="Proteomes" id="UP000708576">
    <property type="component" value="Unassembled WGS sequence"/>
</dbReference>